<feature type="transmembrane region" description="Helical" evidence="1">
    <location>
        <begin position="82"/>
        <end position="100"/>
    </location>
</feature>
<organism evidence="2 3">
    <name type="scientific">Corynebacterium silvaticum</name>
    <dbReference type="NCBI Taxonomy" id="2320431"/>
    <lineage>
        <taxon>Bacteria</taxon>
        <taxon>Bacillati</taxon>
        <taxon>Actinomycetota</taxon>
        <taxon>Actinomycetes</taxon>
        <taxon>Mycobacteriales</taxon>
        <taxon>Corynebacteriaceae</taxon>
        <taxon>Corynebacterium</taxon>
    </lineage>
</organism>
<keyword evidence="1" id="KW-0812">Transmembrane</keyword>
<keyword evidence="1" id="KW-1133">Transmembrane helix</keyword>
<dbReference type="Proteomes" id="UP000195652">
    <property type="component" value="Chromosome"/>
</dbReference>
<dbReference type="AlphaFoldDB" id="A0A7Y4P9N7"/>
<evidence type="ECO:0000256" key="1">
    <source>
        <dbReference type="SAM" id="Phobius"/>
    </source>
</evidence>
<feature type="transmembrane region" description="Helical" evidence="1">
    <location>
        <begin position="164"/>
        <end position="182"/>
    </location>
</feature>
<dbReference type="Pfam" id="PF05857">
    <property type="entry name" value="TraX"/>
    <property type="match status" value="1"/>
</dbReference>
<evidence type="ECO:0000313" key="3">
    <source>
        <dbReference type="Proteomes" id="UP000195652"/>
    </source>
</evidence>
<protein>
    <submittedName>
        <fullName evidence="2">TraX family protein</fullName>
    </submittedName>
</protein>
<feature type="transmembrane region" description="Helical" evidence="1">
    <location>
        <begin position="12"/>
        <end position="33"/>
    </location>
</feature>
<dbReference type="GeneID" id="75007131"/>
<evidence type="ECO:0000313" key="2">
    <source>
        <dbReference type="EMBL" id="ARU45539.1"/>
    </source>
</evidence>
<reference evidence="2 3" key="1">
    <citation type="journal article" date="2014" name="BMC Vet. Res.">
        <title>First report of Corynebacterium pseudotuberculosis from caseous lymphadenitis lesions in Black Alentejano pig (Sus scrofa domesticus).</title>
        <authorList>
            <person name="Oliveira M."/>
            <person name="Barroco C."/>
            <person name="Mottola C."/>
            <person name="Santos R."/>
            <person name="Lemsaddek A."/>
            <person name="Tavares L."/>
            <person name="Semedo-Lemsaddek T."/>
        </authorList>
    </citation>
    <scope>NUCLEOTIDE SEQUENCE [LARGE SCALE GENOMIC DNA]</scope>
    <source>
        <strain evidence="2 3">PO100/5</strain>
    </source>
</reference>
<gene>
    <name evidence="2" type="ORF">CBE74_02385</name>
</gene>
<name>A0A7Y4P9N7_9CORY</name>
<sequence length="247" mass="26749">MDVQRRQRGFSAHKLAGLAGFFIIASSLGSLLVRPTGSGYADAGLGLLTVGIVMEVISWCAIPLVAWLYTLAIKRGVNRWRLAAWTFLIAAVSEVPYDLASERRVWSTESQNPVWVLLIALVVLAAIDITAQLSTAARWAAMLGVTLAAVFWIVALSLGTRFGIIPMGIALLGFIMIFYLLWGSENRMMYSAGAFGAAMFISPALGTVFLHYRQPLLDEEGSLPAAWIPWAYPAVLLCAGLIATVLM</sequence>
<feature type="transmembrane region" description="Helical" evidence="1">
    <location>
        <begin position="227"/>
        <end position="246"/>
    </location>
</feature>
<dbReference type="InterPro" id="IPR008875">
    <property type="entry name" value="TraX"/>
</dbReference>
<dbReference type="EMBL" id="CP021417">
    <property type="protein sequence ID" value="ARU45539.1"/>
    <property type="molecule type" value="Genomic_DNA"/>
</dbReference>
<feature type="transmembrane region" description="Helical" evidence="1">
    <location>
        <begin position="112"/>
        <end position="131"/>
    </location>
</feature>
<reference evidence="2 3" key="3">
    <citation type="journal article" date="2020" name="Int. J. Syst. Evol. Microbiol.">
        <title>Corynebacterium silvaticum sp. nov., a unique group of NTTB corynebacteria in wild boar and roe deer.</title>
        <authorList>
            <person name="Dangel A."/>
            <person name="Berger A."/>
            <person name="Rau J."/>
            <person name="Eisenberg T."/>
            <person name="Kampfer P."/>
            <person name="Margos G."/>
            <person name="Contzen M."/>
            <person name="Busse H.J."/>
            <person name="Konrad R."/>
            <person name="Peters M."/>
            <person name="Sting R."/>
            <person name="Sing A."/>
        </authorList>
    </citation>
    <scope>NUCLEOTIDE SEQUENCE [LARGE SCALE GENOMIC DNA]</scope>
    <source>
        <strain evidence="2 3">PO100/5</strain>
    </source>
</reference>
<feature type="transmembrane region" description="Helical" evidence="1">
    <location>
        <begin position="189"/>
        <end position="212"/>
    </location>
</feature>
<accession>A0A7Y4P9N7</accession>
<reference evidence="2 3" key="4">
    <citation type="journal article" date="2020" name="PLoS ONE">
        <title>Taxonomic classification of strain PO100/5 shows a broader geographic distribution and genetic markers of the recently described Corynebacterium silvaticum.</title>
        <authorList>
            <person name="Viana M.V.C."/>
            <person name="Profeta R."/>
            <person name="da Silva A.L."/>
            <person name="Hurtado R."/>
            <person name="Cerqueira J.C."/>
            <person name="Ribeiro B.F.S."/>
            <person name="Almeida M.O."/>
            <person name="Morais-Rodrigues F."/>
            <person name="Soares S.C."/>
            <person name="Oliveira M."/>
            <person name="Tavares L."/>
            <person name="Figueiredo H."/>
            <person name="Wattam A.R."/>
            <person name="Barh D."/>
            <person name="Ghosh P."/>
            <person name="Silva A."/>
            <person name="Azevedo V."/>
        </authorList>
    </citation>
    <scope>NUCLEOTIDE SEQUENCE [LARGE SCALE GENOMIC DNA]</scope>
    <source>
        <strain evidence="2 3">PO100/5</strain>
    </source>
</reference>
<keyword evidence="3" id="KW-1185">Reference proteome</keyword>
<reference evidence="2 3" key="2">
    <citation type="journal article" date="2020" name="Antonie Van Leeuwenhoek">
        <title>Phylogenomic characterisation of a novel corynebacterial species pathogenic to animals.</title>
        <authorList>
            <person name="Moller J."/>
            <person name="Musella L."/>
            <person name="Melnikov V."/>
            <person name="Geissdorfer W."/>
            <person name="Burkovski A."/>
            <person name="Sangal V."/>
        </authorList>
    </citation>
    <scope>NUCLEOTIDE SEQUENCE [LARGE SCALE GENOMIC DNA]</scope>
    <source>
        <strain evidence="2 3">PO100/5</strain>
    </source>
</reference>
<feature type="transmembrane region" description="Helical" evidence="1">
    <location>
        <begin position="138"/>
        <end position="158"/>
    </location>
</feature>
<dbReference type="RefSeq" id="WP_087453401.1">
    <property type="nucleotide sequence ID" value="NZ_CP021417.2"/>
</dbReference>
<proteinExistence type="predicted"/>
<keyword evidence="1" id="KW-0472">Membrane</keyword>
<dbReference type="OrthoDB" id="81897at2"/>
<dbReference type="KEGG" id="csil:CBE74_02385"/>
<feature type="transmembrane region" description="Helical" evidence="1">
    <location>
        <begin position="45"/>
        <end position="70"/>
    </location>
</feature>